<dbReference type="FunFam" id="1.10.510.10:FF:000265">
    <property type="entry name" value="Putative LOV domain-containing protein"/>
    <property type="match status" value="1"/>
</dbReference>
<dbReference type="Gene3D" id="3.30.450.20">
    <property type="entry name" value="PAS domain"/>
    <property type="match status" value="2"/>
</dbReference>
<evidence type="ECO:0000256" key="7">
    <source>
        <dbReference type="ARBA" id="ARBA00022630"/>
    </source>
</evidence>
<dbReference type="GO" id="GO:0004674">
    <property type="term" value="F:protein serine/threonine kinase activity"/>
    <property type="evidence" value="ECO:0007669"/>
    <property type="project" value="UniProtKB-KW"/>
</dbReference>
<keyword evidence="14" id="KW-0157">Chromophore</keyword>
<keyword evidence="11 19" id="KW-0547">Nucleotide-binding</keyword>
<feature type="region of interest" description="Disordered" evidence="20">
    <location>
        <begin position="278"/>
        <end position="339"/>
    </location>
</feature>
<feature type="binding site" evidence="19">
    <location>
        <position position="610"/>
    </location>
    <ligand>
        <name>ATP</name>
        <dbReference type="ChEBI" id="CHEBI:30616"/>
    </ligand>
</feature>
<reference evidence="24" key="1">
    <citation type="submission" date="2020-07" db="EMBL/GenBank/DDBJ databases">
        <title>Genome sequence and genetic diversity analysis of an under-domesticated orphan crop, white fonio (Digitaria exilis).</title>
        <authorList>
            <person name="Bennetzen J.L."/>
            <person name="Chen S."/>
            <person name="Ma X."/>
            <person name="Wang X."/>
            <person name="Yssel A.E.J."/>
            <person name="Chaluvadi S.R."/>
            <person name="Johnson M."/>
            <person name="Gangashetty P."/>
            <person name="Hamidou F."/>
            <person name="Sanogo M.D."/>
            <person name="Zwaenepoel A."/>
            <person name="Wallace J."/>
            <person name="Van De Peer Y."/>
            <person name="Van Deynze A."/>
        </authorList>
    </citation>
    <scope>NUCLEOTIDE SEQUENCE</scope>
    <source>
        <tissue evidence="24">Leaves</tissue>
    </source>
</reference>
<keyword evidence="15" id="KW-0675">Receptor</keyword>
<dbReference type="SUPFAM" id="SSF55785">
    <property type="entry name" value="PYP-like sensor domain (PAS domain)"/>
    <property type="match status" value="2"/>
</dbReference>
<dbReference type="InterPro" id="IPR001610">
    <property type="entry name" value="PAC"/>
</dbReference>
<dbReference type="InterPro" id="IPR008271">
    <property type="entry name" value="Ser/Thr_kinase_AS"/>
</dbReference>
<dbReference type="Gene3D" id="3.30.200.20">
    <property type="entry name" value="Phosphorylase Kinase, domain 1"/>
    <property type="match status" value="1"/>
</dbReference>
<dbReference type="InterPro" id="IPR011009">
    <property type="entry name" value="Kinase-like_dom_sf"/>
</dbReference>
<dbReference type="InterPro" id="IPR017441">
    <property type="entry name" value="Protein_kinase_ATP_BS"/>
</dbReference>
<evidence type="ECO:0000259" key="22">
    <source>
        <dbReference type="PROSITE" id="PS50112"/>
    </source>
</evidence>
<dbReference type="PROSITE" id="PS50011">
    <property type="entry name" value="PROTEIN_KINASE_DOM"/>
    <property type="match status" value="1"/>
</dbReference>
<accession>A0A835C2X7</accession>
<evidence type="ECO:0000256" key="5">
    <source>
        <dbReference type="ARBA" id="ARBA00022543"/>
    </source>
</evidence>
<dbReference type="CDD" id="cd00130">
    <property type="entry name" value="PAS"/>
    <property type="match status" value="2"/>
</dbReference>
<gene>
    <name evidence="24" type="ORF">HU200_030556</name>
</gene>
<dbReference type="Pfam" id="PF00069">
    <property type="entry name" value="Pkinase"/>
    <property type="match status" value="1"/>
</dbReference>
<dbReference type="InterPro" id="IPR035965">
    <property type="entry name" value="PAS-like_dom_sf"/>
</dbReference>
<feature type="region of interest" description="Disordered" evidence="20">
    <location>
        <begin position="353"/>
        <end position="377"/>
    </location>
</feature>
<dbReference type="Pfam" id="PF13426">
    <property type="entry name" value="PAS_9"/>
    <property type="match status" value="2"/>
</dbReference>
<dbReference type="FunFam" id="3.30.200.20:FF:000133">
    <property type="entry name" value="LOV domain-containing protein"/>
    <property type="match status" value="1"/>
</dbReference>
<keyword evidence="5" id="KW-0600">Photoreceptor protein</keyword>
<feature type="domain" description="PAS" evidence="22">
    <location>
        <begin position="387"/>
        <end position="460"/>
    </location>
</feature>
<evidence type="ECO:0000256" key="15">
    <source>
        <dbReference type="ARBA" id="ARBA00023170"/>
    </source>
</evidence>
<evidence type="ECO:0000256" key="12">
    <source>
        <dbReference type="ARBA" id="ARBA00022777"/>
    </source>
</evidence>
<comment type="caution">
    <text evidence="24">The sequence shown here is derived from an EMBL/GenBank/DDBJ whole genome shotgun (WGS) entry which is preliminary data.</text>
</comment>
<dbReference type="GO" id="GO:0009882">
    <property type="term" value="F:blue light photoreceptor activity"/>
    <property type="evidence" value="ECO:0007669"/>
    <property type="project" value="UniProtKB-ARBA"/>
</dbReference>
<dbReference type="EC" id="2.7.11.1" evidence="3"/>
<dbReference type="GO" id="GO:0005524">
    <property type="term" value="F:ATP binding"/>
    <property type="evidence" value="ECO:0007669"/>
    <property type="project" value="UniProtKB-UniRule"/>
</dbReference>
<evidence type="ECO:0000256" key="10">
    <source>
        <dbReference type="ARBA" id="ARBA00022737"/>
    </source>
</evidence>
<dbReference type="InterPro" id="IPR000719">
    <property type="entry name" value="Prot_kinase_dom"/>
</dbReference>
<dbReference type="NCBIfam" id="TIGR00229">
    <property type="entry name" value="sensory_box"/>
    <property type="match status" value="2"/>
</dbReference>
<keyword evidence="13 19" id="KW-0067">ATP-binding</keyword>
<dbReference type="SMART" id="SM00086">
    <property type="entry name" value="PAC"/>
    <property type="match status" value="2"/>
</dbReference>
<dbReference type="OrthoDB" id="432483at2759"/>
<dbReference type="PROSITE" id="PS00107">
    <property type="entry name" value="PROTEIN_KINASE_ATP"/>
    <property type="match status" value="1"/>
</dbReference>
<evidence type="ECO:0000256" key="9">
    <source>
        <dbReference type="ARBA" id="ARBA00022679"/>
    </source>
</evidence>
<evidence type="ECO:0000256" key="19">
    <source>
        <dbReference type="PROSITE-ProRule" id="PRU10141"/>
    </source>
</evidence>
<dbReference type="SUPFAM" id="SSF56112">
    <property type="entry name" value="Protein kinase-like (PK-like)"/>
    <property type="match status" value="1"/>
</dbReference>
<keyword evidence="25" id="KW-1185">Reference proteome</keyword>
<keyword evidence="6" id="KW-0716">Sensory transduction</keyword>
<comment type="cofactor">
    <cofactor evidence="1">
        <name>FMN</name>
        <dbReference type="ChEBI" id="CHEBI:58210"/>
    </cofactor>
</comment>
<evidence type="ECO:0000256" key="20">
    <source>
        <dbReference type="SAM" id="MobiDB-lite"/>
    </source>
</evidence>
<keyword evidence="4" id="KW-0723">Serine/threonine-protein kinase</keyword>
<organism evidence="24 25">
    <name type="scientific">Digitaria exilis</name>
    <dbReference type="NCBI Taxonomy" id="1010633"/>
    <lineage>
        <taxon>Eukaryota</taxon>
        <taxon>Viridiplantae</taxon>
        <taxon>Streptophyta</taxon>
        <taxon>Embryophyta</taxon>
        <taxon>Tracheophyta</taxon>
        <taxon>Spermatophyta</taxon>
        <taxon>Magnoliopsida</taxon>
        <taxon>Liliopsida</taxon>
        <taxon>Poales</taxon>
        <taxon>Poaceae</taxon>
        <taxon>PACMAD clade</taxon>
        <taxon>Panicoideae</taxon>
        <taxon>Panicodae</taxon>
        <taxon>Paniceae</taxon>
        <taxon>Anthephorinae</taxon>
        <taxon>Digitaria</taxon>
    </lineage>
</organism>
<evidence type="ECO:0000256" key="4">
    <source>
        <dbReference type="ARBA" id="ARBA00022527"/>
    </source>
</evidence>
<comment type="catalytic activity">
    <reaction evidence="16">
        <text>L-threonyl-[protein] + ATP = O-phospho-L-threonyl-[protein] + ADP + H(+)</text>
        <dbReference type="Rhea" id="RHEA:46608"/>
        <dbReference type="Rhea" id="RHEA-COMP:11060"/>
        <dbReference type="Rhea" id="RHEA-COMP:11605"/>
        <dbReference type="ChEBI" id="CHEBI:15378"/>
        <dbReference type="ChEBI" id="CHEBI:30013"/>
        <dbReference type="ChEBI" id="CHEBI:30616"/>
        <dbReference type="ChEBI" id="CHEBI:61977"/>
        <dbReference type="ChEBI" id="CHEBI:456216"/>
        <dbReference type="EC" id="2.7.11.1"/>
    </reaction>
</comment>
<dbReference type="EMBL" id="JACEFO010001765">
    <property type="protein sequence ID" value="KAF8706948.1"/>
    <property type="molecule type" value="Genomic_DNA"/>
</dbReference>
<keyword evidence="8" id="KW-0288">FMN</keyword>
<dbReference type="PROSITE" id="PS50113">
    <property type="entry name" value="PAC"/>
    <property type="match status" value="2"/>
</dbReference>
<dbReference type="CDD" id="cd05574">
    <property type="entry name" value="STKc_phototropin_like"/>
    <property type="match status" value="1"/>
</dbReference>
<feature type="domain" description="Protein kinase" evidence="21">
    <location>
        <begin position="581"/>
        <end position="868"/>
    </location>
</feature>
<dbReference type="AlphaFoldDB" id="A0A835C2X7"/>
<feature type="domain" description="PAC" evidence="23">
    <location>
        <begin position="461"/>
        <end position="515"/>
    </location>
</feature>
<dbReference type="InterPro" id="IPR000700">
    <property type="entry name" value="PAS-assoc_C"/>
</dbReference>
<evidence type="ECO:0000256" key="8">
    <source>
        <dbReference type="ARBA" id="ARBA00022643"/>
    </source>
</evidence>
<dbReference type="Proteomes" id="UP000636709">
    <property type="component" value="Unassembled WGS sequence"/>
</dbReference>
<dbReference type="FunFam" id="3.30.450.20:FF:000036">
    <property type="entry name" value="Putative LOV domain-containing protein"/>
    <property type="match status" value="1"/>
</dbReference>
<evidence type="ECO:0000256" key="6">
    <source>
        <dbReference type="ARBA" id="ARBA00022606"/>
    </source>
</evidence>
<sequence length="901" mass="100243">MTGLPRDSRGSLEVFNPAAASGSAAGWIRPPAKSKPSSPFLLPPAAPAGDDDQQEAAVGRAAQRAAEWGLILHTDEHTGQPQGVTARPSGSARTSDSLVDAGTARAALPRVSEELRAALSAFQQTFVVSDATRPDHPILYASAGFFNMTGYSSNEVVGRNCRFLQGSGTDPAEIAKIRQALAAGSNYCGRLLNYKKDGTPFWNLLTIAPIKDEGGRVLKFIGMQVEVSKYTEGDKDTAVRPNGLPESLIKYDARQKDQARSSVSELLLALKNPRSLSESINSTLERKSQESEGVFSTQAPGKRSSESGSGRNSRSGMRSSLHKISEVPEGGHKSRKSGLRSFMGFLGMGHGNVEKNMLKPREDPLLDSDDDRPESFDDDFRRKEMRRGIDLATTLERIEKNFVITDPRLPDNPIIFASDSFLQLTEYSREEILGRNCRFLQGPETDRGTVKKIRDAIDNQREVTVQLINYTKSGKKFWNLFHLQPMRDQKGDVQYFIGVQLDGTERARDAAAKDGTMLVKKTADNIDEAAKELPDANLRPEDLWANHSKPVLPKPHMKDTASWRAIQKVLESDGTIDLKHFRPVKPLGFGDTGSVHLVELLGTGEYFAMKAMDKSVMLNRNKVHRATTERQILDMLDHPFLPTLYASFQTKTHICLITDYYSGGELFMLLDRQPMKVLTEDAVRFYAAEVVTVLEYLHCQGIIYRDLKPENILLNRDGHISLTDFDLSCLTSCRPQVFLSENSDKKKRRKSRGSPIFFAEPMRASNSFVGTEEYIAPEIITGAGHTSAVDWWALGILLYEMLYGYTPFRGKTRQRTFANILHKDMRFPASIQVSLAARQLMYRLLHRDPANRLGSYEGASEIKKHPFFRGINWALVRAAVPPANLLLEESAADGAHTDTIF</sequence>
<dbReference type="PANTHER" id="PTHR45637">
    <property type="entry name" value="FLIPPASE KINASE 1-RELATED"/>
    <property type="match status" value="1"/>
</dbReference>
<evidence type="ECO:0000256" key="2">
    <source>
        <dbReference type="ARBA" id="ARBA00009903"/>
    </source>
</evidence>
<evidence type="ECO:0000259" key="21">
    <source>
        <dbReference type="PROSITE" id="PS50011"/>
    </source>
</evidence>
<comment type="function">
    <text evidence="18">Protein kinase that acts as a blue light photoreceptor in a signal-transduction pathway for phototropic responses. Regulates a wide range of physiological activities in plants that maximize the efficiency of photosynthesis, such as chloroplast relocations, stomata opening, and leaf expansion.</text>
</comment>
<evidence type="ECO:0000256" key="13">
    <source>
        <dbReference type="ARBA" id="ARBA00022840"/>
    </source>
</evidence>
<keyword evidence="7" id="KW-0285">Flavoprotein</keyword>
<evidence type="ECO:0000256" key="1">
    <source>
        <dbReference type="ARBA" id="ARBA00001917"/>
    </source>
</evidence>
<dbReference type="SMART" id="SM00220">
    <property type="entry name" value="S_TKc"/>
    <property type="match status" value="1"/>
</dbReference>
<protein>
    <recommendedName>
        <fullName evidence="3">non-specific serine/threonine protein kinase</fullName>
        <ecNumber evidence="3">2.7.11.1</ecNumber>
    </recommendedName>
</protein>
<keyword evidence="9" id="KW-0808">Transferase</keyword>
<feature type="compositionally biased region" description="Low complexity" evidence="20">
    <location>
        <begin position="306"/>
        <end position="319"/>
    </location>
</feature>
<feature type="domain" description="PAS" evidence="22">
    <location>
        <begin position="111"/>
        <end position="160"/>
    </location>
</feature>
<feature type="compositionally biased region" description="Low complexity" evidence="20">
    <location>
        <begin position="30"/>
        <end position="40"/>
    </location>
</feature>
<keyword evidence="10" id="KW-0677">Repeat</keyword>
<feature type="compositionally biased region" description="Basic and acidic residues" evidence="20">
    <location>
        <begin position="353"/>
        <end position="364"/>
    </location>
</feature>
<name>A0A835C2X7_9POAL</name>
<evidence type="ECO:0000256" key="14">
    <source>
        <dbReference type="ARBA" id="ARBA00022991"/>
    </source>
</evidence>
<dbReference type="PROSITE" id="PS00108">
    <property type="entry name" value="PROTEIN_KINASE_ST"/>
    <property type="match status" value="1"/>
</dbReference>
<proteinExistence type="inferred from homology"/>
<evidence type="ECO:0000259" key="23">
    <source>
        <dbReference type="PROSITE" id="PS50113"/>
    </source>
</evidence>
<evidence type="ECO:0000313" key="25">
    <source>
        <dbReference type="Proteomes" id="UP000636709"/>
    </source>
</evidence>
<evidence type="ECO:0000256" key="18">
    <source>
        <dbReference type="ARBA" id="ARBA00058424"/>
    </source>
</evidence>
<dbReference type="FunFam" id="3.30.450.20:FF:000002">
    <property type="entry name" value="LOV domain-containing protein"/>
    <property type="match status" value="1"/>
</dbReference>
<evidence type="ECO:0000256" key="17">
    <source>
        <dbReference type="ARBA" id="ARBA00048679"/>
    </source>
</evidence>
<feature type="domain" description="PAC" evidence="23">
    <location>
        <begin position="185"/>
        <end position="239"/>
    </location>
</feature>
<evidence type="ECO:0000256" key="16">
    <source>
        <dbReference type="ARBA" id="ARBA00047899"/>
    </source>
</evidence>
<comment type="catalytic activity">
    <reaction evidence="17">
        <text>L-seryl-[protein] + ATP = O-phospho-L-seryl-[protein] + ADP + H(+)</text>
        <dbReference type="Rhea" id="RHEA:17989"/>
        <dbReference type="Rhea" id="RHEA-COMP:9863"/>
        <dbReference type="Rhea" id="RHEA-COMP:11604"/>
        <dbReference type="ChEBI" id="CHEBI:15378"/>
        <dbReference type="ChEBI" id="CHEBI:29999"/>
        <dbReference type="ChEBI" id="CHEBI:30616"/>
        <dbReference type="ChEBI" id="CHEBI:83421"/>
        <dbReference type="ChEBI" id="CHEBI:456216"/>
        <dbReference type="EC" id="2.7.11.1"/>
    </reaction>
</comment>
<evidence type="ECO:0000256" key="3">
    <source>
        <dbReference type="ARBA" id="ARBA00012513"/>
    </source>
</evidence>
<feature type="region of interest" description="Disordered" evidence="20">
    <location>
        <begin position="19"/>
        <end position="60"/>
    </location>
</feature>
<dbReference type="SMART" id="SM00091">
    <property type="entry name" value="PAS"/>
    <property type="match status" value="2"/>
</dbReference>
<keyword evidence="12" id="KW-0418">Kinase</keyword>
<feature type="region of interest" description="Disordered" evidence="20">
    <location>
        <begin position="74"/>
        <end position="98"/>
    </location>
</feature>
<feature type="compositionally biased region" description="Basic and acidic residues" evidence="20">
    <location>
        <begin position="323"/>
        <end position="332"/>
    </location>
</feature>
<dbReference type="Gene3D" id="1.10.510.10">
    <property type="entry name" value="Transferase(Phosphotransferase) domain 1"/>
    <property type="match status" value="1"/>
</dbReference>
<evidence type="ECO:0000256" key="11">
    <source>
        <dbReference type="ARBA" id="ARBA00022741"/>
    </source>
</evidence>
<comment type="similarity">
    <text evidence="2">Belongs to the protein kinase superfamily. AGC Ser/Thr protein kinase family.</text>
</comment>
<evidence type="ECO:0000313" key="24">
    <source>
        <dbReference type="EMBL" id="KAF8706948.1"/>
    </source>
</evidence>
<dbReference type="InterPro" id="IPR000014">
    <property type="entry name" value="PAS"/>
</dbReference>
<dbReference type="PROSITE" id="PS50112">
    <property type="entry name" value="PAS"/>
    <property type="match status" value="2"/>
</dbReference>